<feature type="signal peptide" evidence="1">
    <location>
        <begin position="1"/>
        <end position="20"/>
    </location>
</feature>
<dbReference type="EMBL" id="CP073115">
    <property type="protein sequence ID" value="UTG69734.1"/>
    <property type="molecule type" value="Genomic_DNA"/>
</dbReference>
<dbReference type="PROSITE" id="PS51257">
    <property type="entry name" value="PROKAR_LIPOPROTEIN"/>
    <property type="match status" value="1"/>
</dbReference>
<feature type="chain" id="PRO_5040924672" description="Lipoprotein" evidence="1">
    <location>
        <begin position="21"/>
        <end position="160"/>
    </location>
</feature>
<proteinExistence type="predicted"/>
<reference evidence="2" key="1">
    <citation type="submission" date="2021-04" db="EMBL/GenBank/DDBJ databases">
        <title>Characterizing Neisseria spp. as novel respiratory pathobionts in bronchiectasis.</title>
        <authorList>
            <person name="Li L."/>
            <person name="Mac Aogain M."/>
            <person name="Xu T."/>
            <person name="Jaggi T.K."/>
            <person name="Chan L.Y."/>
            <person name="Keir H.R."/>
            <person name="Dicker A.J."/>
            <person name="Qu J."/>
            <person name="Liu Y."/>
            <person name="Chen H.S."/>
            <person name="Koh M.S."/>
            <person name="Ong T.H."/>
            <person name="Lim A.Y.H."/>
            <person name="Abisheganaden J."/>
            <person name="Low T.B."/>
            <person name="Oliver B.G."/>
            <person name="Tan N.S."/>
            <person name="Fang M."/>
            <person name="Chalmers J.D."/>
            <person name="Chotirmall S.H."/>
        </authorList>
    </citation>
    <scope>NUCLEOTIDE SEQUENCE</scope>
    <source>
        <strain evidence="2">TT0077</strain>
    </source>
</reference>
<evidence type="ECO:0008006" key="4">
    <source>
        <dbReference type="Google" id="ProtNLM"/>
    </source>
</evidence>
<dbReference type="Proteomes" id="UP001057296">
    <property type="component" value="Chromosome"/>
</dbReference>
<organism evidence="2 3">
    <name type="scientific">Neisseria subflava</name>
    <dbReference type="NCBI Taxonomy" id="28449"/>
    <lineage>
        <taxon>Bacteria</taxon>
        <taxon>Pseudomonadati</taxon>
        <taxon>Pseudomonadota</taxon>
        <taxon>Betaproteobacteria</taxon>
        <taxon>Neisseriales</taxon>
        <taxon>Neisseriaceae</taxon>
        <taxon>Neisseria</taxon>
    </lineage>
</organism>
<evidence type="ECO:0000313" key="3">
    <source>
        <dbReference type="Proteomes" id="UP001057296"/>
    </source>
</evidence>
<evidence type="ECO:0000313" key="2">
    <source>
        <dbReference type="EMBL" id="UTG69734.1"/>
    </source>
</evidence>
<protein>
    <recommendedName>
        <fullName evidence="4">Lipoprotein</fullName>
    </recommendedName>
</protein>
<evidence type="ECO:0000256" key="1">
    <source>
        <dbReference type="SAM" id="SignalP"/>
    </source>
</evidence>
<keyword evidence="1" id="KW-0732">Signal</keyword>
<sequence>MMQLLKLTVAAALAVSVLSACTLSNNRWSNFDNHSSQIKPQVNQAGLVFYRADAGANPIAVNIKVNGEYLSSLQVGGFAKTEICAKPTTFEAHYVAAKPATRLNGSLTEQSVHYYQIDATNVSVPQIKEVDAATAQEALKKLKHQAHTISRINETACAAN</sequence>
<dbReference type="AlphaFoldDB" id="A0A9X9HTT1"/>
<gene>
    <name evidence="2" type="ORF">KCG54_11425</name>
</gene>
<dbReference type="RefSeq" id="WP_254324226.1">
    <property type="nucleotide sequence ID" value="NZ_CP073115.1"/>
</dbReference>
<name>A0A9X9HTT1_NEISU</name>
<accession>A0A9X9HTT1</accession>